<keyword evidence="2" id="KW-1185">Reference proteome</keyword>
<reference evidence="1 2" key="1">
    <citation type="submission" date="2017-08" db="EMBL/GenBank/DDBJ databases">
        <authorList>
            <person name="de Groot N.N."/>
        </authorList>
    </citation>
    <scope>NUCLEOTIDE SEQUENCE [LARGE SCALE GENOMIC DNA]</scope>
    <source>
        <strain evidence="1 2">JC85</strain>
    </source>
</reference>
<name>A0A285UFA4_9HYPH</name>
<proteinExistence type="predicted"/>
<dbReference type="Proteomes" id="UP000219167">
    <property type="component" value="Unassembled WGS sequence"/>
</dbReference>
<evidence type="ECO:0000313" key="1">
    <source>
        <dbReference type="EMBL" id="SOC40357.1"/>
    </source>
</evidence>
<accession>A0A285UFA4</accession>
<sequence>MRVAQSAERFCGKDLREAKGRGFLCEAFLFL</sequence>
<organism evidence="1 2">
    <name type="scientific">Rhizobium subbaraonis</name>
    <dbReference type="NCBI Taxonomy" id="908946"/>
    <lineage>
        <taxon>Bacteria</taxon>
        <taxon>Pseudomonadati</taxon>
        <taxon>Pseudomonadota</taxon>
        <taxon>Alphaproteobacteria</taxon>
        <taxon>Hyphomicrobiales</taxon>
        <taxon>Rhizobiaceae</taxon>
        <taxon>Rhizobium/Agrobacterium group</taxon>
        <taxon>Rhizobium</taxon>
    </lineage>
</organism>
<evidence type="ECO:0000313" key="2">
    <source>
        <dbReference type="Proteomes" id="UP000219167"/>
    </source>
</evidence>
<gene>
    <name evidence="1" type="ORF">SAMN05892877_107166</name>
</gene>
<dbReference type="EMBL" id="OBQD01000007">
    <property type="protein sequence ID" value="SOC40357.1"/>
    <property type="molecule type" value="Genomic_DNA"/>
</dbReference>
<dbReference type="AlphaFoldDB" id="A0A285UFA4"/>
<protein>
    <submittedName>
        <fullName evidence="1">Uncharacterized protein</fullName>
    </submittedName>
</protein>